<feature type="region of interest" description="Disordered" evidence="1">
    <location>
        <begin position="370"/>
        <end position="410"/>
    </location>
</feature>
<feature type="compositionally biased region" description="Polar residues" evidence="1">
    <location>
        <begin position="1823"/>
        <end position="1843"/>
    </location>
</feature>
<feature type="compositionally biased region" description="Polar residues" evidence="1">
    <location>
        <begin position="1354"/>
        <end position="1369"/>
    </location>
</feature>
<feature type="compositionally biased region" description="Basic and acidic residues" evidence="1">
    <location>
        <begin position="840"/>
        <end position="849"/>
    </location>
</feature>
<gene>
    <name evidence="2" type="ORF">BN1205_056080</name>
</gene>
<feature type="region of interest" description="Disordered" evidence="1">
    <location>
        <begin position="502"/>
        <end position="549"/>
    </location>
</feature>
<organism evidence="2">
    <name type="scientific">Toxoplasma gondii (strain ATCC 50861 / VEG)</name>
    <dbReference type="NCBI Taxonomy" id="432359"/>
    <lineage>
        <taxon>Eukaryota</taxon>
        <taxon>Sar</taxon>
        <taxon>Alveolata</taxon>
        <taxon>Apicomplexa</taxon>
        <taxon>Conoidasida</taxon>
        <taxon>Coccidia</taxon>
        <taxon>Eucoccidiorida</taxon>
        <taxon>Eimeriorina</taxon>
        <taxon>Sarcocystidae</taxon>
        <taxon>Toxoplasma</taxon>
    </lineage>
</organism>
<feature type="region of interest" description="Disordered" evidence="1">
    <location>
        <begin position="33"/>
        <end position="257"/>
    </location>
</feature>
<feature type="compositionally biased region" description="Polar residues" evidence="1">
    <location>
        <begin position="611"/>
        <end position="621"/>
    </location>
</feature>
<feature type="compositionally biased region" description="Basic and acidic residues" evidence="1">
    <location>
        <begin position="39"/>
        <end position="54"/>
    </location>
</feature>
<accession>A0A0F7USZ8</accession>
<feature type="compositionally biased region" description="Basic and acidic residues" evidence="1">
    <location>
        <begin position="815"/>
        <end position="825"/>
    </location>
</feature>
<feature type="compositionally biased region" description="Basic and acidic residues" evidence="1">
    <location>
        <begin position="138"/>
        <end position="147"/>
    </location>
</feature>
<feature type="region of interest" description="Disordered" evidence="1">
    <location>
        <begin position="1823"/>
        <end position="1844"/>
    </location>
</feature>
<feature type="compositionally biased region" description="Basic and acidic residues" evidence="1">
    <location>
        <begin position="1622"/>
        <end position="1637"/>
    </location>
</feature>
<feature type="compositionally biased region" description="Low complexity" evidence="1">
    <location>
        <begin position="528"/>
        <end position="543"/>
    </location>
</feature>
<feature type="region of interest" description="Disordered" evidence="1">
    <location>
        <begin position="912"/>
        <end position="933"/>
    </location>
</feature>
<evidence type="ECO:0000313" key="2">
    <source>
        <dbReference type="EMBL" id="CEL72152.1"/>
    </source>
</evidence>
<reference evidence="2" key="1">
    <citation type="journal article" date="2015" name="PLoS ONE">
        <title>Comprehensive Evaluation of Toxoplasma gondii VEG and Neospora caninum LIV Genomes with Tachyzoite Stage Transcriptome and Proteome Defines Novel Transcript Features.</title>
        <authorList>
            <person name="Ramaprasad A."/>
            <person name="Mourier T."/>
            <person name="Naeem R."/>
            <person name="Malas T.B."/>
            <person name="Moussa E."/>
            <person name="Panigrahi A."/>
            <person name="Vermont S.J."/>
            <person name="Otto T.D."/>
            <person name="Wastling J."/>
            <person name="Pain A."/>
        </authorList>
    </citation>
    <scope>NUCLEOTIDE SEQUENCE</scope>
    <source>
        <strain evidence="2">VEG</strain>
    </source>
</reference>
<feature type="compositionally biased region" description="Basic and acidic residues" evidence="1">
    <location>
        <begin position="1513"/>
        <end position="1531"/>
    </location>
</feature>
<feature type="region of interest" description="Disordered" evidence="1">
    <location>
        <begin position="1401"/>
        <end position="1420"/>
    </location>
</feature>
<feature type="compositionally biased region" description="Basic and acidic residues" evidence="1">
    <location>
        <begin position="654"/>
        <end position="664"/>
    </location>
</feature>
<feature type="compositionally biased region" description="Low complexity" evidence="1">
    <location>
        <begin position="460"/>
        <end position="472"/>
    </location>
</feature>
<evidence type="ECO:0000256" key="1">
    <source>
        <dbReference type="SAM" id="MobiDB-lite"/>
    </source>
</evidence>
<feature type="compositionally biased region" description="Basic and acidic residues" evidence="1">
    <location>
        <begin position="1592"/>
        <end position="1607"/>
    </location>
</feature>
<sequence length="1990" mass="208774">MELSPEARKARRPAARRLWGHLEEAVAKDIRLRSTQQRVEGRRGRLKGFEENPGRRRTRRSAAGRASAFLGKTATDAVESKDDAETDLNGKETSYGPVKERIRRKRGRPRNAPGASTVSPPGPRSRGREAAPTAGICGRREARDEGRRRAKRHTWRRNREAVDGEGRRGVRMTERLRRASLPSQEDSSRDPGSKRPKTVKAAPDSLTGSNPASFTARDRASWNEGRESKAEHNASEVEASDRKSGGETRADTTKDHTLFHSGYGVEIAAKSRLAREHQIHTQAILKSPSSNENTVSSPVPRSFFPSSNASSAPFLNHRMPFSPSPGLLAQPPPAFPEPTSLPLSASLPLPPSISSLHSLPLSPSLPLPTSVSLSPSLPLSPSAPESLAAAQDGPDVFSVSPPAERRDVGGGSFVPEGACISSFSRAQLLQIRLLHMLFEHKTATLQPESLPGLSSDSQRPAFSPASTASTPGSSPPSLPAPAASQRHMPLVRAACALPGREEAKRSFTTTGPPDSVARCSGRADANKSTTSSTRSPTVSLSSSFPPRPAGANEFSSLASCEAPGHPVPAPSLLSVDLSHAPSLTGSPPLAQEAPAACRGRPVSLLEGESQGFASSVRGSGQESEEPRRLSECLGGDEAGRRSFSPLAAAGSSSRGEEGLERSAADFEEANEKEEQGKEDQEPHLSPSSLAPKILPRPATQSSPTACISRGKEHTMELSPGKNGRPPIGLFSATLEQTHAEAGCAETRSRNKVSPVSSPVGGDGAVTTQPLGEPPLAVTSSPLQRGQEGPVVLFVHGLEPGGPEDREAVAGMAEEPTPHKNCRESEDASLYGSQLLHSQRQLRDRGHSSAESEASEEDSFEPGTTRSSPQATDRQVNPSSGSSTNAALRQKATGSEPTNSMFEFVEAHRLHSRPSWEAREEGVTGGAATDRGDSRLSVKSCGGLRKPLDASNTAAVSVADDARPEKRLSTKDFFRRHYTGPTLPPHPSCALSFGTSSESEGEEGHAKKKKKERRVNVGAADALWQPHFHPHNQEFRVRYRYKGSMRLKTISCARFGREGAKRLTAAFVERWRLTGRRVAAKTHRSRLALVDLPQDTHLLPGYDKKRSGLASASTFSAASCSPASVQPFAHFYFARTPQLGSAPFPSLAPQGLTAPTTQAPQPFASCSSAAPMVPAPSAFPLVSRLLATQAEKVQSFIPKPQVVPGAVGVASAHGVAGNYLALHEATRGTVDASPILPPQSGSGQFRHRPPHGILPPGPQTLGAEGLKPPFCHSLTASAIDLLEAKRLELGVSCASLRVIKTKSLLSVFQLALAGLVVSCAAQLRRHSPFLPSPLLSVARSTTDLPRPIPGVSPSLLASRTSRPGLSLSQLPGGSMTRAASALPLPPTGLAASPLPLPSALLEASSTSSTASRPASGGEAYQVPSSVCYPERAGRQMHACGSPLLSGAAVFPSASPAASPAFASLSSLTSVLSPLFSENNSGQATSKGVDDRQALVLRLHSKLRAPPQEALARPSSEEKRLSGAGFSRERGDTEAEPAGATSSQSVAEEPEASRSGPSADGCTESPRPGVKDSGQLDEGRCSPSVVTQSEADGEPAKNEERGTGREANKSNRRTANALNPRGPEIPRDSRLHGDERSQDASETPGPPALGAERQSLENSGVECSEQRQRTGWSHENGAQVDGKEVPSHPLVFQPSRDRPKEASGMSEPHMGLSVSGGCRHETSLRWRGGDSAAHQNIYAAGFRGRAAFMRVPSSAVHPPAALSSAVPSSVLATGVAPAPGAAPGTLSMEGVGWAGGLGLSAAGASPPGAVRTPFLASAQPSGLNVQASETGVNSPEGSNSVQGLSGFSPPVSPAPLYKLKPSPEAPFPQHPAIHSSVPEFSPLPPPSLFPANDACGRPSGSALAAPTWWGLPATRGTTPLARDVLALQLSQMPPVSECFLEQSARANRSLSGVQTDDSGRATNFATVGFSASVGAVCHRLSAGCAIEQTNGI</sequence>
<feature type="compositionally biased region" description="Polar residues" evidence="1">
    <location>
        <begin position="448"/>
        <end position="458"/>
    </location>
</feature>
<feature type="compositionally biased region" description="Basic and acidic residues" evidence="1">
    <location>
        <begin position="157"/>
        <end position="177"/>
    </location>
</feature>
<feature type="region of interest" description="Disordered" evidence="1">
    <location>
        <begin position="448"/>
        <end position="485"/>
    </location>
</feature>
<protein>
    <submittedName>
        <fullName evidence="2">AP2 domain transcription factor AP2III-1</fullName>
    </submittedName>
</protein>
<feature type="region of interest" description="Disordered" evidence="1">
    <location>
        <begin position="742"/>
        <end position="898"/>
    </location>
</feature>
<feature type="compositionally biased region" description="Basic and acidic residues" evidence="1">
    <location>
        <begin position="216"/>
        <end position="257"/>
    </location>
</feature>
<name>A0A0F7USZ8_TOXGV</name>
<feature type="region of interest" description="Disordered" evidence="1">
    <location>
        <begin position="282"/>
        <end position="302"/>
    </location>
</feature>
<feature type="region of interest" description="Disordered" evidence="1">
    <location>
        <begin position="984"/>
        <end position="1012"/>
    </location>
</feature>
<proteinExistence type="predicted"/>
<feature type="compositionally biased region" description="Polar residues" evidence="1">
    <location>
        <begin position="861"/>
        <end position="898"/>
    </location>
</feature>
<feature type="region of interest" description="Disordered" evidence="1">
    <location>
        <begin position="1498"/>
        <end position="1715"/>
    </location>
</feature>
<feature type="region of interest" description="Disordered" evidence="1">
    <location>
        <begin position="1340"/>
        <end position="1369"/>
    </location>
</feature>
<feature type="compositionally biased region" description="Basic and acidic residues" evidence="1">
    <location>
        <begin position="672"/>
        <end position="682"/>
    </location>
</feature>
<feature type="compositionally biased region" description="Low complexity" evidence="1">
    <location>
        <begin position="1401"/>
        <end position="1416"/>
    </location>
</feature>
<feature type="compositionally biased region" description="Low complexity" evidence="1">
    <location>
        <begin position="370"/>
        <end position="390"/>
    </location>
</feature>
<feature type="region of interest" description="Disordered" evidence="1">
    <location>
        <begin position="607"/>
        <end position="723"/>
    </location>
</feature>
<dbReference type="EMBL" id="LN714492">
    <property type="protein sequence ID" value="CEL72152.1"/>
    <property type="molecule type" value="Genomic_DNA"/>
</dbReference>
<feature type="compositionally biased region" description="Basic and acidic residues" evidence="1">
    <location>
        <begin position="912"/>
        <end position="921"/>
    </location>
</feature>